<dbReference type="UniPathway" id="UPA00124"/>
<dbReference type="GO" id="GO:0005829">
    <property type="term" value="C:cytosol"/>
    <property type="evidence" value="ECO:0007669"/>
    <property type="project" value="TreeGrafter"/>
</dbReference>
<accession>A0A1F2WJ19</accession>
<dbReference type="CDD" id="cd05254">
    <property type="entry name" value="dTDP_HR_like_SDR_e"/>
    <property type="match status" value="1"/>
</dbReference>
<dbReference type="STRING" id="1797197.A2Y75_06790"/>
<comment type="similarity">
    <text evidence="1 2">Belongs to the dTDP-4-dehydrorhamnose reductase family.</text>
</comment>
<dbReference type="GO" id="GO:0008831">
    <property type="term" value="F:dTDP-4-dehydrorhamnose reductase activity"/>
    <property type="evidence" value="ECO:0007669"/>
    <property type="project" value="UniProtKB-EC"/>
</dbReference>
<evidence type="ECO:0000313" key="4">
    <source>
        <dbReference type="EMBL" id="OFW56865.1"/>
    </source>
</evidence>
<dbReference type="Gene3D" id="3.40.50.720">
    <property type="entry name" value="NAD(P)-binding Rossmann-like Domain"/>
    <property type="match status" value="1"/>
</dbReference>
<reference evidence="4 5" key="1">
    <citation type="journal article" date="2016" name="Nat. Commun.">
        <title>Thousands of microbial genomes shed light on interconnected biogeochemical processes in an aquifer system.</title>
        <authorList>
            <person name="Anantharaman K."/>
            <person name="Brown C.T."/>
            <person name="Hug L.A."/>
            <person name="Sharon I."/>
            <person name="Castelle C.J."/>
            <person name="Probst A.J."/>
            <person name="Thomas B.C."/>
            <person name="Singh A."/>
            <person name="Wilkins M.J."/>
            <person name="Karaoz U."/>
            <person name="Brodie E.L."/>
            <person name="Williams K.H."/>
            <person name="Hubbard S.S."/>
            <person name="Banfield J.F."/>
        </authorList>
    </citation>
    <scope>NUCLEOTIDE SEQUENCE [LARGE SCALE GENOMIC DNA]</scope>
</reference>
<dbReference type="PANTHER" id="PTHR10491">
    <property type="entry name" value="DTDP-4-DEHYDRORHAMNOSE REDUCTASE"/>
    <property type="match status" value="1"/>
</dbReference>
<dbReference type="AlphaFoldDB" id="A0A1F2WJ19"/>
<dbReference type="Proteomes" id="UP000177876">
    <property type="component" value="Unassembled WGS sequence"/>
</dbReference>
<feature type="domain" description="RmlD-like substrate binding" evidence="3">
    <location>
        <begin position="1"/>
        <end position="278"/>
    </location>
</feature>
<dbReference type="NCBIfam" id="TIGR01214">
    <property type="entry name" value="rmlD"/>
    <property type="match status" value="1"/>
</dbReference>
<evidence type="ECO:0000259" key="3">
    <source>
        <dbReference type="Pfam" id="PF04321"/>
    </source>
</evidence>
<sequence length="301" mass="33784">MRVIICGASGQLGTELVKTFEGAGQEVLGFDRDLDITDYDRVRERIPELRPDLLINAAADTDLDRAELDPEPSHRVNYTGTQNLALACRATGCPMVFLSTDYVFDGTKGSAYNEFDLPNPQGVYAKCKLAAESYMMSVLEEYFIFRTAWLFGKAGQRNFIKSILYNAKSYGSLSVVVDEVGTPTYAADLAETIYRVCASGKYGLYHATNEGICSRFEFAQRTLEIAGWDDITLKPIIHEELGLPCPRPANTALDNLNLRLQGFPPMRHYHEPLKEYVEWLLEEDGFLDGRFTNAKRSDTDK</sequence>
<proteinExistence type="inferred from homology"/>
<protein>
    <recommendedName>
        <fullName evidence="2">dTDP-4-dehydrorhamnose reductase</fullName>
        <ecNumber evidence="2">1.1.1.133</ecNumber>
    </recommendedName>
</protein>
<dbReference type="PANTHER" id="PTHR10491:SF4">
    <property type="entry name" value="METHIONINE ADENOSYLTRANSFERASE 2 SUBUNIT BETA"/>
    <property type="match status" value="1"/>
</dbReference>
<dbReference type="GO" id="GO:0019305">
    <property type="term" value="P:dTDP-rhamnose biosynthetic process"/>
    <property type="evidence" value="ECO:0007669"/>
    <property type="project" value="UniProtKB-UniPathway"/>
</dbReference>
<gene>
    <name evidence="4" type="ORF">A2Y75_06790</name>
</gene>
<comment type="caution">
    <text evidence="4">The sequence shown here is derived from an EMBL/GenBank/DDBJ whole genome shotgun (WGS) entry which is preliminary data.</text>
</comment>
<comment type="pathway">
    <text evidence="2">Carbohydrate biosynthesis; dTDP-L-rhamnose biosynthesis.</text>
</comment>
<dbReference type="EC" id="1.1.1.133" evidence="2"/>
<dbReference type="InterPro" id="IPR005913">
    <property type="entry name" value="dTDP_dehydrorham_reduct"/>
</dbReference>
<organism evidence="4 5">
    <name type="scientific">Candidatus Solincola sediminis</name>
    <dbReference type="NCBI Taxonomy" id="1797199"/>
    <lineage>
        <taxon>Bacteria</taxon>
        <taxon>Bacillati</taxon>
        <taxon>Actinomycetota</taxon>
        <taxon>Candidatus Geothermincolia</taxon>
        <taxon>Candidatus Geothermincolales</taxon>
        <taxon>Candidatus Geothermincolaceae</taxon>
        <taxon>Candidatus Solincola</taxon>
    </lineage>
</organism>
<name>A0A1F2WJ19_9ACTN</name>
<dbReference type="Gene3D" id="3.90.25.10">
    <property type="entry name" value="UDP-galactose 4-epimerase, domain 1"/>
    <property type="match status" value="1"/>
</dbReference>
<evidence type="ECO:0000256" key="1">
    <source>
        <dbReference type="ARBA" id="ARBA00010944"/>
    </source>
</evidence>
<keyword evidence="2" id="KW-0521">NADP</keyword>
<dbReference type="InterPro" id="IPR036291">
    <property type="entry name" value="NAD(P)-bd_dom_sf"/>
</dbReference>
<comment type="function">
    <text evidence="2">Catalyzes the reduction of dTDP-6-deoxy-L-lyxo-4-hexulose to yield dTDP-L-rhamnose.</text>
</comment>
<dbReference type="SUPFAM" id="SSF51735">
    <property type="entry name" value="NAD(P)-binding Rossmann-fold domains"/>
    <property type="match status" value="1"/>
</dbReference>
<dbReference type="InterPro" id="IPR029903">
    <property type="entry name" value="RmlD-like-bd"/>
</dbReference>
<dbReference type="EMBL" id="MELK01000040">
    <property type="protein sequence ID" value="OFW56865.1"/>
    <property type="molecule type" value="Genomic_DNA"/>
</dbReference>
<keyword evidence="2" id="KW-0560">Oxidoreductase</keyword>
<evidence type="ECO:0000313" key="5">
    <source>
        <dbReference type="Proteomes" id="UP000177876"/>
    </source>
</evidence>
<evidence type="ECO:0000256" key="2">
    <source>
        <dbReference type="RuleBase" id="RU364082"/>
    </source>
</evidence>
<dbReference type="Pfam" id="PF04321">
    <property type="entry name" value="RmlD_sub_bind"/>
    <property type="match status" value="1"/>
</dbReference>